<evidence type="ECO:0000313" key="6">
    <source>
        <dbReference type="Proteomes" id="UP000317078"/>
    </source>
</evidence>
<keyword evidence="3" id="KW-0472">Membrane</keyword>
<dbReference type="InterPro" id="IPR003362">
    <property type="entry name" value="Bact_transf"/>
</dbReference>
<dbReference type="PANTHER" id="PTHR30576">
    <property type="entry name" value="COLANIC BIOSYNTHESIS UDP-GLUCOSE LIPID CARRIER TRANSFERASE"/>
    <property type="match status" value="1"/>
</dbReference>
<dbReference type="AlphaFoldDB" id="A0A502FWY6"/>
<evidence type="ECO:0000256" key="1">
    <source>
        <dbReference type="ARBA" id="ARBA00006464"/>
    </source>
</evidence>
<evidence type="ECO:0000256" key="3">
    <source>
        <dbReference type="SAM" id="Phobius"/>
    </source>
</evidence>
<dbReference type="GO" id="GO:0016780">
    <property type="term" value="F:phosphotransferase activity, for other substituted phosphate groups"/>
    <property type="evidence" value="ECO:0007669"/>
    <property type="project" value="TreeGrafter"/>
</dbReference>
<accession>A0A502FWY6</accession>
<protein>
    <recommendedName>
        <fullName evidence="4">Bacterial sugar transferase domain-containing protein</fullName>
    </recommendedName>
</protein>
<feature type="domain" description="Bacterial sugar transferase" evidence="4">
    <location>
        <begin position="43"/>
        <end position="161"/>
    </location>
</feature>
<evidence type="ECO:0000259" key="4">
    <source>
        <dbReference type="Pfam" id="PF02397"/>
    </source>
</evidence>
<keyword evidence="6" id="KW-1185">Reference proteome</keyword>
<dbReference type="OrthoDB" id="9808602at2"/>
<dbReference type="Pfam" id="PF02397">
    <property type="entry name" value="Bac_transf"/>
    <property type="match status" value="1"/>
</dbReference>
<gene>
    <name evidence="5" type="ORF">EAH89_15215</name>
</gene>
<dbReference type="PANTHER" id="PTHR30576:SF0">
    <property type="entry name" value="UNDECAPRENYL-PHOSPHATE N-ACETYLGALACTOSAMINYL 1-PHOSPHATE TRANSFERASE-RELATED"/>
    <property type="match status" value="1"/>
</dbReference>
<feature type="transmembrane region" description="Helical" evidence="3">
    <location>
        <begin position="45"/>
        <end position="69"/>
    </location>
</feature>
<keyword evidence="2" id="KW-0270">Exopolysaccharide synthesis</keyword>
<dbReference type="GO" id="GO:0000271">
    <property type="term" value="P:polysaccharide biosynthetic process"/>
    <property type="evidence" value="ECO:0007669"/>
    <property type="project" value="UniProtKB-KW"/>
</dbReference>
<evidence type="ECO:0000256" key="2">
    <source>
        <dbReference type="ARBA" id="ARBA00023169"/>
    </source>
</evidence>
<organism evidence="5 6">
    <name type="scientific">Muricoccus nepalensis</name>
    <dbReference type="NCBI Taxonomy" id="1854500"/>
    <lineage>
        <taxon>Bacteria</taxon>
        <taxon>Pseudomonadati</taxon>
        <taxon>Pseudomonadota</taxon>
        <taxon>Alphaproteobacteria</taxon>
        <taxon>Acetobacterales</taxon>
        <taxon>Roseomonadaceae</taxon>
        <taxon>Muricoccus</taxon>
    </lineage>
</organism>
<name>A0A502FWY6_9PROT</name>
<comment type="similarity">
    <text evidence="1">Belongs to the bacterial sugar transferase family.</text>
</comment>
<keyword evidence="3" id="KW-0812">Transmembrane</keyword>
<evidence type="ECO:0000313" key="5">
    <source>
        <dbReference type="EMBL" id="TPG53792.1"/>
    </source>
</evidence>
<reference evidence="5 6" key="1">
    <citation type="journal article" date="2019" name="Environ. Microbiol.">
        <title>Species interactions and distinct microbial communities in high Arctic permafrost affected cryosols are associated with the CH4 and CO2 gas fluxes.</title>
        <authorList>
            <person name="Altshuler I."/>
            <person name="Hamel J."/>
            <person name="Turney S."/>
            <person name="Magnuson E."/>
            <person name="Levesque R."/>
            <person name="Greer C."/>
            <person name="Whyte L.G."/>
        </authorList>
    </citation>
    <scope>NUCLEOTIDE SEQUENCE [LARGE SCALE GENOMIC DNA]</scope>
    <source>
        <strain evidence="5 6">S9.3B</strain>
    </source>
</reference>
<dbReference type="Proteomes" id="UP000317078">
    <property type="component" value="Unassembled WGS sequence"/>
</dbReference>
<keyword evidence="3" id="KW-1133">Transmembrane helix</keyword>
<sequence>MRTACFVNRRRGAPRPALALRLEPTGHARPGGGGLPRRRAAGRRAIDVTVSAALLAVTLPLLALAALAVRLDSPGPVLLGEPHLGEGGRVFRLLSFRCTEGAGGAALTRVGGLLRPPRIDQLPVLFNLFLGDMTLVGPAPVPLGAPGGTAGRPGLTGWAALS</sequence>
<comment type="caution">
    <text evidence="5">The sequence shown here is derived from an EMBL/GenBank/DDBJ whole genome shotgun (WGS) entry which is preliminary data.</text>
</comment>
<proteinExistence type="inferred from homology"/>
<dbReference type="EMBL" id="RCZP01000014">
    <property type="protein sequence ID" value="TPG53792.1"/>
    <property type="molecule type" value="Genomic_DNA"/>
</dbReference>